<accession>A0A7W9IK55</accession>
<dbReference type="PROSITE" id="PS50022">
    <property type="entry name" value="FA58C_3"/>
    <property type="match status" value="1"/>
</dbReference>
<sequence length="460" mass="49507">MRRPGATPLATALAVTGVMSVTGFIPDPPAPASAPAQSQAGVRAPATARAPQAVQEAVPTAGTDPVDGVAMIYPTRAGGQVWHLPADPSADPRLDGTELTPNGDGTFTVKDVKTRLGVSTTTYDEDEHEKSLLWRQPELRDKGYMHDRNDWRNVEISGYVRYVAGDDGDAFTWYARGGRHTGTGQTPQACWGTAYKGDLRYSDGAVKIEKEVYHRGGYGYAKGAYVGGGASVKGRMVGFKVVIYDIPGGVRVETYLDRSGDGTWVRVTSRDDTGGWSVDTANPCGGTRDERIIWGGPKAAFRWDGATEVDVARLSVREIDPTGQTDPCATRFTPAGVTASTWEEINPPSNAVDGDLATRWSGSGYGAYLVLDLGAPRPVCRVDVAWHQGDRRWNDYTVYTSPDGVTYTKAAEGRSSGTTPNAEPYRFPQRQARYVRIAWWNSSAGNGWASIAEAAVFGGR</sequence>
<comment type="caution">
    <text evidence="3">The sequence shown here is derived from an EMBL/GenBank/DDBJ whole genome shotgun (WGS) entry which is preliminary data.</text>
</comment>
<proteinExistence type="predicted"/>
<feature type="domain" description="F5/8 type C" evidence="2">
    <location>
        <begin position="316"/>
        <end position="459"/>
    </location>
</feature>
<dbReference type="Gene3D" id="2.60.120.260">
    <property type="entry name" value="Galactose-binding domain-like"/>
    <property type="match status" value="1"/>
</dbReference>
<dbReference type="InterPro" id="IPR008979">
    <property type="entry name" value="Galactose-bd-like_sf"/>
</dbReference>
<dbReference type="InterPro" id="IPR000421">
    <property type="entry name" value="FA58C"/>
</dbReference>
<gene>
    <name evidence="3" type="ORF">F4562_004591</name>
</gene>
<dbReference type="EMBL" id="JACHMP010000001">
    <property type="protein sequence ID" value="MBB5821529.1"/>
    <property type="molecule type" value="Genomic_DNA"/>
</dbReference>
<feature type="region of interest" description="Disordered" evidence="1">
    <location>
        <begin position="29"/>
        <end position="62"/>
    </location>
</feature>
<evidence type="ECO:0000259" key="2">
    <source>
        <dbReference type="PROSITE" id="PS50022"/>
    </source>
</evidence>
<protein>
    <recommendedName>
        <fullName evidence="2">F5/8 type C domain-containing protein</fullName>
    </recommendedName>
</protein>
<dbReference type="AlphaFoldDB" id="A0A7W9IK55"/>
<evidence type="ECO:0000313" key="4">
    <source>
        <dbReference type="Proteomes" id="UP000540685"/>
    </source>
</evidence>
<dbReference type="SUPFAM" id="SSF49785">
    <property type="entry name" value="Galactose-binding domain-like"/>
    <property type="match status" value="1"/>
</dbReference>
<dbReference type="RefSeq" id="WP_184541244.1">
    <property type="nucleotide sequence ID" value="NZ_JACHMP010000001.1"/>
</dbReference>
<dbReference type="Pfam" id="PF00754">
    <property type="entry name" value="F5_F8_type_C"/>
    <property type="match status" value="1"/>
</dbReference>
<dbReference type="Proteomes" id="UP000540685">
    <property type="component" value="Unassembled WGS sequence"/>
</dbReference>
<evidence type="ECO:0000256" key="1">
    <source>
        <dbReference type="SAM" id="MobiDB-lite"/>
    </source>
</evidence>
<name>A0A7W9IK55_9ACTN</name>
<organism evidence="3 4">
    <name type="scientific">Streptosporangium becharense</name>
    <dbReference type="NCBI Taxonomy" id="1816182"/>
    <lineage>
        <taxon>Bacteria</taxon>
        <taxon>Bacillati</taxon>
        <taxon>Actinomycetota</taxon>
        <taxon>Actinomycetes</taxon>
        <taxon>Streptosporangiales</taxon>
        <taxon>Streptosporangiaceae</taxon>
        <taxon>Streptosporangium</taxon>
    </lineage>
</organism>
<keyword evidence="4" id="KW-1185">Reference proteome</keyword>
<evidence type="ECO:0000313" key="3">
    <source>
        <dbReference type="EMBL" id="MBB5821529.1"/>
    </source>
</evidence>
<reference evidence="3 4" key="1">
    <citation type="submission" date="2020-08" db="EMBL/GenBank/DDBJ databases">
        <title>Sequencing the genomes of 1000 actinobacteria strains.</title>
        <authorList>
            <person name="Klenk H.-P."/>
        </authorList>
    </citation>
    <scope>NUCLEOTIDE SEQUENCE [LARGE SCALE GENOMIC DNA]</scope>
    <source>
        <strain evidence="3 4">DSM 46887</strain>
    </source>
</reference>